<name>A0ACC2XM67_9TREE</name>
<evidence type="ECO:0000313" key="2">
    <source>
        <dbReference type="Proteomes" id="UP001234202"/>
    </source>
</evidence>
<organism evidence="1 2">
    <name type="scientific">Naganishia onofrii</name>
    <dbReference type="NCBI Taxonomy" id="1851511"/>
    <lineage>
        <taxon>Eukaryota</taxon>
        <taxon>Fungi</taxon>
        <taxon>Dikarya</taxon>
        <taxon>Basidiomycota</taxon>
        <taxon>Agaricomycotina</taxon>
        <taxon>Tremellomycetes</taxon>
        <taxon>Filobasidiales</taxon>
        <taxon>Filobasidiaceae</taxon>
        <taxon>Naganishia</taxon>
    </lineage>
</organism>
<reference evidence="1" key="1">
    <citation type="submission" date="2023-04" db="EMBL/GenBank/DDBJ databases">
        <title>Draft Genome sequencing of Naganishia species isolated from polar environments using Oxford Nanopore Technology.</title>
        <authorList>
            <person name="Leo P."/>
            <person name="Venkateswaran K."/>
        </authorList>
    </citation>
    <scope>NUCLEOTIDE SEQUENCE</scope>
    <source>
        <strain evidence="1">DBVPG 5303</strain>
    </source>
</reference>
<sequence length="318" mass="36801">MQRKAILIAVGGATCSGKTTLAKKLQRALPNHFIIHQDDFAPVYQAWDKIPYHPKFPDVQDWDAAPTAVDWPYFRREIECAKREGKHLPELRSHDHLNKQVEVPIDDAVIEHWRTRFEELEAKEKKKGVELIFVLIDGFLLYYDPVSQLIYSKKRSLKQLNLQECVKYYDVLFFLRVPYATLKQRREERAQYVTQSESRRLKVDVRQPLMRVRPFSGDPSLAKAGDVWQDPPHYFDNIVYPAYVDAHKHLFTNQDVEKGELAPNWYLAAMGPNAVLDGENNNKVAEIFTPAEGSEGMQEMVAKGLERIYEVAVQRTSS</sequence>
<evidence type="ECO:0000313" key="1">
    <source>
        <dbReference type="EMBL" id="KAJ9124948.1"/>
    </source>
</evidence>
<comment type="caution">
    <text evidence="1">The sequence shown here is derived from an EMBL/GenBank/DDBJ whole genome shotgun (WGS) entry which is preliminary data.</text>
</comment>
<accession>A0ACC2XM67</accession>
<proteinExistence type="predicted"/>
<keyword evidence="2" id="KW-1185">Reference proteome</keyword>
<gene>
    <name evidence="1" type="ORF">QFC24_002880</name>
</gene>
<dbReference type="EMBL" id="JASBWV010000008">
    <property type="protein sequence ID" value="KAJ9124948.1"/>
    <property type="molecule type" value="Genomic_DNA"/>
</dbReference>
<dbReference type="Proteomes" id="UP001234202">
    <property type="component" value="Unassembled WGS sequence"/>
</dbReference>
<protein>
    <submittedName>
        <fullName evidence="1">Uncharacterized protein</fullName>
    </submittedName>
</protein>